<name>A0AAD3NXI3_9RHOB</name>
<evidence type="ECO:0000313" key="1">
    <source>
        <dbReference type="EMBL" id="GLK63501.1"/>
    </source>
</evidence>
<comment type="caution">
    <text evidence="1">The sequence shown here is derived from an EMBL/GenBank/DDBJ whole genome shotgun (WGS) entry which is preliminary data.</text>
</comment>
<reference evidence="1" key="2">
    <citation type="submission" date="2023-01" db="EMBL/GenBank/DDBJ databases">
        <authorList>
            <person name="Sun Q."/>
            <person name="Evtushenko L."/>
        </authorList>
    </citation>
    <scope>NUCLEOTIDE SEQUENCE</scope>
    <source>
        <strain evidence="1">VKM B-2222</strain>
    </source>
</reference>
<sequence>MRRRTRHFWVSNISILYMKPALTGGLFATPEPIPGRGRIAWANISSLVSQLVTFCIDRFVAICDIHLTGHEEAPADLAA</sequence>
<dbReference type="Proteomes" id="UP001143349">
    <property type="component" value="Unassembled WGS sequence"/>
</dbReference>
<protein>
    <submittedName>
        <fullName evidence="1">Uncharacterized protein</fullName>
    </submittedName>
</protein>
<keyword evidence="2" id="KW-1185">Reference proteome</keyword>
<gene>
    <name evidence="1" type="ORF">GCM10017635_09710</name>
</gene>
<dbReference type="AlphaFoldDB" id="A0AAD3NXI3"/>
<organism evidence="1 2">
    <name type="scientific">Paracoccus kondratievae</name>
    <dbReference type="NCBI Taxonomy" id="135740"/>
    <lineage>
        <taxon>Bacteria</taxon>
        <taxon>Pseudomonadati</taxon>
        <taxon>Pseudomonadota</taxon>
        <taxon>Alphaproteobacteria</taxon>
        <taxon>Rhodobacterales</taxon>
        <taxon>Paracoccaceae</taxon>
        <taxon>Paracoccus</taxon>
    </lineage>
</organism>
<accession>A0AAD3NXI3</accession>
<dbReference type="EMBL" id="BSFH01000017">
    <property type="protein sequence ID" value="GLK63501.1"/>
    <property type="molecule type" value="Genomic_DNA"/>
</dbReference>
<evidence type="ECO:0000313" key="2">
    <source>
        <dbReference type="Proteomes" id="UP001143349"/>
    </source>
</evidence>
<reference evidence="1" key="1">
    <citation type="journal article" date="2014" name="Int. J. Syst. Evol. Microbiol.">
        <title>Complete genome sequence of Corynebacterium casei LMG S-19264T (=DSM 44701T), isolated from a smear-ripened cheese.</title>
        <authorList>
            <consortium name="US DOE Joint Genome Institute (JGI-PGF)"/>
            <person name="Walter F."/>
            <person name="Albersmeier A."/>
            <person name="Kalinowski J."/>
            <person name="Ruckert C."/>
        </authorList>
    </citation>
    <scope>NUCLEOTIDE SEQUENCE</scope>
    <source>
        <strain evidence="1">VKM B-2222</strain>
    </source>
</reference>
<proteinExistence type="predicted"/>